<dbReference type="InterPro" id="IPR023214">
    <property type="entry name" value="HAD_sf"/>
</dbReference>
<proteinExistence type="predicted"/>
<keyword evidence="3" id="KW-0378">Hydrolase</keyword>
<evidence type="ECO:0000313" key="4">
    <source>
        <dbReference type="Proteomes" id="UP000002899"/>
    </source>
</evidence>
<reference evidence="3 4" key="1">
    <citation type="journal article" date="2012" name="Nucleic Acids Res.">
        <title>Sequencing of the smallest Apicomplexan genome from the human pathogen Babesia microti.</title>
        <authorList>
            <person name="Cornillot E."/>
            <person name="Hadj-Kaddour K."/>
            <person name="Dassouli A."/>
            <person name="Noel B."/>
            <person name="Ranwez V."/>
            <person name="Vacherie B."/>
            <person name="Augagneur Y."/>
            <person name="Bres V."/>
            <person name="Duclos A."/>
            <person name="Randazzo S."/>
            <person name="Carcy B."/>
            <person name="Debierre-Grockiego F."/>
            <person name="Delbecq S."/>
            <person name="Moubri-Menage K."/>
            <person name="Shams-Eldin H."/>
            <person name="Usmani-Brown S."/>
            <person name="Bringaud F."/>
            <person name="Wincker P."/>
            <person name="Vivares C.P."/>
            <person name="Schwarz R.T."/>
            <person name="Schetters T.P."/>
            <person name="Krause P.J."/>
            <person name="Gorenflot A."/>
            <person name="Berry V."/>
            <person name="Barbe V."/>
            <person name="Ben Mamoun C."/>
        </authorList>
    </citation>
    <scope>NUCLEOTIDE SEQUENCE [LARGE SCALE GENOMIC DNA]</scope>
    <source>
        <strain evidence="3 4">RI</strain>
    </source>
</reference>
<dbReference type="SMART" id="SM00577">
    <property type="entry name" value="CPDc"/>
    <property type="match status" value="1"/>
</dbReference>
<reference evidence="3 4" key="3">
    <citation type="journal article" date="2016" name="Sci. Rep.">
        <title>Genome-wide diversity and gene expression profiling of Babesia microti isolates identify polymorphic genes that mediate host-pathogen interactions.</title>
        <authorList>
            <person name="Silva J.C."/>
            <person name="Cornillot E."/>
            <person name="McCracken C."/>
            <person name="Usmani-Brown S."/>
            <person name="Dwivedi A."/>
            <person name="Ifeonu O.O."/>
            <person name="Crabtree J."/>
            <person name="Gotia H.T."/>
            <person name="Virji A.Z."/>
            <person name="Reynes C."/>
            <person name="Colinge J."/>
            <person name="Kumar V."/>
            <person name="Lawres L."/>
            <person name="Pazzi J.E."/>
            <person name="Pablo J.V."/>
            <person name="Hung C."/>
            <person name="Brancato J."/>
            <person name="Kumari P."/>
            <person name="Orvis J."/>
            <person name="Tretina K."/>
            <person name="Chibucos M."/>
            <person name="Ott S."/>
            <person name="Sadzewicz L."/>
            <person name="Sengamalay N."/>
            <person name="Shetty A.C."/>
            <person name="Su Q."/>
            <person name="Tallon L."/>
            <person name="Fraser C.M."/>
            <person name="Frutos R."/>
            <person name="Molina D.M."/>
            <person name="Krause P.J."/>
            <person name="Ben Mamoun C."/>
        </authorList>
    </citation>
    <scope>NUCLEOTIDE SEQUENCE [LARGE SCALE GENOMIC DNA]</scope>
    <source>
        <strain evidence="3 4">RI</strain>
    </source>
</reference>
<dbReference type="VEuPathDB" id="PiroplasmaDB:BmR1_04g08362"/>
<keyword evidence="1" id="KW-0812">Transmembrane</keyword>
<dbReference type="GO" id="GO:0016791">
    <property type="term" value="F:phosphatase activity"/>
    <property type="evidence" value="ECO:0007669"/>
    <property type="project" value="InterPro"/>
</dbReference>
<dbReference type="CDD" id="cd07521">
    <property type="entry name" value="HAD_FCP1-like"/>
    <property type="match status" value="1"/>
</dbReference>
<dbReference type="Pfam" id="PF03031">
    <property type="entry name" value="NIF"/>
    <property type="match status" value="1"/>
</dbReference>
<feature type="domain" description="FCP1 homology" evidence="2">
    <location>
        <begin position="72"/>
        <end position="229"/>
    </location>
</feature>
<sequence>MKQTRAFWPGCLWWGLQMIRVGITWILKALRRLFGTVVGISIVAKVVHTIQAIISQRILGQQYMTNRLYAHRLRHPYSLVLDLDETLVRATRMSRKSGALSFRVDGKITCISASKRPHLERFLLEMKNIYEIVIFTASCKEYAETILNHICINHLVDRRLYRDDCIKLPNGFYAKDLHKVQQDVSKVILLDNNKEAGVNFQDNLIPIASWFGEDSDTALLDIIPLLKALRHLSDVRPVIKLRLLKDSAQKKQKQQNIEKIQHGQMLSLAHLITERIWNMTNNFGISPTDTHPDEFES</sequence>
<dbReference type="InterPro" id="IPR004274">
    <property type="entry name" value="FCP1_dom"/>
</dbReference>
<dbReference type="PANTHER" id="PTHR12210">
    <property type="entry name" value="DULLARD PROTEIN PHOSPHATASE"/>
    <property type="match status" value="1"/>
</dbReference>
<protein>
    <submittedName>
        <fullName evidence="3">NLI interacting factor-like phosphatase</fullName>
        <ecNumber evidence="3">3.1.3.-</ecNumber>
    </submittedName>
</protein>
<organism evidence="3 4">
    <name type="scientific">Babesia microti (strain RI)</name>
    <dbReference type="NCBI Taxonomy" id="1133968"/>
    <lineage>
        <taxon>Eukaryota</taxon>
        <taxon>Sar</taxon>
        <taxon>Alveolata</taxon>
        <taxon>Apicomplexa</taxon>
        <taxon>Aconoidasida</taxon>
        <taxon>Piroplasmida</taxon>
        <taxon>Babesiidae</taxon>
        <taxon>Babesia</taxon>
    </lineage>
</organism>
<dbReference type="InterPro" id="IPR011948">
    <property type="entry name" value="Dullard_phosphatase"/>
</dbReference>
<name>A0A1N6LY50_BABMR</name>
<dbReference type="RefSeq" id="XP_021337868.1">
    <property type="nucleotide sequence ID" value="XM_021482685.1"/>
</dbReference>
<dbReference type="Proteomes" id="UP000002899">
    <property type="component" value="Chromosome IV"/>
</dbReference>
<gene>
    <name evidence="3" type="ORF">BmR1_04g08362</name>
</gene>
<dbReference type="AlphaFoldDB" id="A0A1N6LY50"/>
<dbReference type="NCBIfam" id="TIGR02251">
    <property type="entry name" value="HIF-SF_euk"/>
    <property type="match status" value="1"/>
</dbReference>
<dbReference type="OrthoDB" id="277011at2759"/>
<dbReference type="KEGG" id="bmic:BmR1_04g08362"/>
<evidence type="ECO:0000259" key="2">
    <source>
        <dbReference type="PROSITE" id="PS50969"/>
    </source>
</evidence>
<feature type="transmembrane region" description="Helical" evidence="1">
    <location>
        <begin position="33"/>
        <end position="54"/>
    </location>
</feature>
<evidence type="ECO:0000313" key="3">
    <source>
        <dbReference type="EMBL" id="SIO73809.1"/>
    </source>
</evidence>
<dbReference type="SUPFAM" id="SSF56784">
    <property type="entry name" value="HAD-like"/>
    <property type="match status" value="1"/>
</dbReference>
<dbReference type="PROSITE" id="PS50969">
    <property type="entry name" value="FCP1"/>
    <property type="match status" value="1"/>
</dbReference>
<accession>A0A1N6LY50</accession>
<keyword evidence="1" id="KW-0472">Membrane</keyword>
<reference evidence="3 4" key="2">
    <citation type="journal article" date="2013" name="PLoS ONE">
        <title>Whole genome mapping and re-organization of the nuclear and mitochondrial genomes of Babesia microti isolates.</title>
        <authorList>
            <person name="Cornillot E."/>
            <person name="Dassouli A."/>
            <person name="Garg A."/>
            <person name="Pachikara N."/>
            <person name="Randazzo S."/>
            <person name="Depoix D."/>
            <person name="Carcy B."/>
            <person name="Delbecq S."/>
            <person name="Frutos R."/>
            <person name="Silva J.C."/>
            <person name="Sutton R."/>
            <person name="Krause P.J."/>
            <person name="Mamoun C.B."/>
        </authorList>
    </citation>
    <scope>NUCLEOTIDE SEQUENCE [LARGE SCALE GENOMIC DNA]</scope>
    <source>
        <strain evidence="3 4">RI</strain>
    </source>
</reference>
<dbReference type="InterPro" id="IPR050365">
    <property type="entry name" value="TIM50"/>
</dbReference>
<dbReference type="GeneID" id="24426307"/>
<dbReference type="EMBL" id="LN871599">
    <property type="protein sequence ID" value="SIO73809.1"/>
    <property type="molecule type" value="Genomic_DNA"/>
</dbReference>
<keyword evidence="4" id="KW-1185">Reference proteome</keyword>
<dbReference type="Gene3D" id="3.40.50.1000">
    <property type="entry name" value="HAD superfamily/HAD-like"/>
    <property type="match status" value="1"/>
</dbReference>
<dbReference type="InterPro" id="IPR036412">
    <property type="entry name" value="HAD-like_sf"/>
</dbReference>
<keyword evidence="1" id="KW-1133">Transmembrane helix</keyword>
<dbReference type="EC" id="3.1.3.-" evidence="3"/>
<evidence type="ECO:0000256" key="1">
    <source>
        <dbReference type="SAM" id="Phobius"/>
    </source>
</evidence>